<dbReference type="InterPro" id="IPR036388">
    <property type="entry name" value="WH-like_DNA-bd_sf"/>
</dbReference>
<dbReference type="Pfam" id="PF02082">
    <property type="entry name" value="Rrf2"/>
    <property type="match status" value="1"/>
</dbReference>
<dbReference type="NCBIfam" id="TIGR00738">
    <property type="entry name" value="rrf2_super"/>
    <property type="match status" value="1"/>
</dbReference>
<reference evidence="7 8" key="2">
    <citation type="submission" date="2018-08" db="EMBL/GenBank/DDBJ databases">
        <title>A genome reference for cultivated species of the human gut microbiota.</title>
        <authorList>
            <person name="Zou Y."/>
            <person name="Xue W."/>
            <person name="Luo G."/>
        </authorList>
    </citation>
    <scope>NUCLEOTIDE SEQUENCE [LARGE SCALE GENOMIC DNA]</scope>
    <source>
        <strain evidence="3 7">AF19-13AC</strain>
        <strain evidence="5 8">TF05-11AC</strain>
        <strain evidence="4 9">TM09-12</strain>
    </source>
</reference>
<evidence type="ECO:0000313" key="3">
    <source>
        <dbReference type="EMBL" id="RGD67926.1"/>
    </source>
</evidence>
<dbReference type="OrthoDB" id="9808360at2"/>
<accession>A0A174MHK9</accession>
<evidence type="ECO:0000313" key="9">
    <source>
        <dbReference type="Proteomes" id="UP000263014"/>
    </source>
</evidence>
<dbReference type="Gene3D" id="1.10.10.10">
    <property type="entry name" value="Winged helix-like DNA-binding domain superfamily/Winged helix DNA-binding domain"/>
    <property type="match status" value="1"/>
</dbReference>
<evidence type="ECO:0000313" key="6">
    <source>
        <dbReference type="Proteomes" id="UP000095651"/>
    </source>
</evidence>
<dbReference type="Proteomes" id="UP000263014">
    <property type="component" value="Unassembled WGS sequence"/>
</dbReference>
<dbReference type="Proteomes" id="UP000095651">
    <property type="component" value="Unassembled WGS sequence"/>
</dbReference>
<dbReference type="RefSeq" id="WP_002600497.1">
    <property type="nucleotide sequence ID" value="NZ_CABIXC010000025.1"/>
</dbReference>
<dbReference type="PROSITE" id="PS51197">
    <property type="entry name" value="HTH_RRF2_2"/>
    <property type="match status" value="1"/>
</dbReference>
<sequence length="144" mass="15999">MKISTKGRYALRMMLEFALHPGECTKINQVAERQQISDKYLEQIVTILSRAGYVKSMRGAQGGYYLTKEPADYTVGMILRLTEGSLAPVACMEDELNQCVRSGHCATLTVWKQLDQAINGVVDSITLADLVEEQKKLDGDSHDS</sequence>
<dbReference type="Proteomes" id="UP000261023">
    <property type="component" value="Unassembled WGS sequence"/>
</dbReference>
<organism evidence="2 6">
    <name type="scientific">Hungatella hathewayi</name>
    <dbReference type="NCBI Taxonomy" id="154046"/>
    <lineage>
        <taxon>Bacteria</taxon>
        <taxon>Bacillati</taxon>
        <taxon>Bacillota</taxon>
        <taxon>Clostridia</taxon>
        <taxon>Lachnospirales</taxon>
        <taxon>Lachnospiraceae</taxon>
        <taxon>Hungatella</taxon>
    </lineage>
</organism>
<dbReference type="PANTHER" id="PTHR33221">
    <property type="entry name" value="WINGED HELIX-TURN-HELIX TRANSCRIPTIONAL REGULATOR, RRF2 FAMILY"/>
    <property type="match status" value="1"/>
</dbReference>
<dbReference type="EMBL" id="CYZE01000025">
    <property type="protein sequence ID" value="CUP34257.1"/>
    <property type="molecule type" value="Genomic_DNA"/>
</dbReference>
<dbReference type="Proteomes" id="UP000261257">
    <property type="component" value="Unassembled WGS sequence"/>
</dbReference>
<dbReference type="EMBL" id="QTJW01000020">
    <property type="protein sequence ID" value="RGD67926.1"/>
    <property type="molecule type" value="Genomic_DNA"/>
</dbReference>
<gene>
    <name evidence="2" type="primary">cymR_2</name>
    <name evidence="3" type="ORF">DWX31_24520</name>
    <name evidence="5" type="ORF">DXC39_28790</name>
    <name evidence="4" type="ORF">DXD79_03515</name>
    <name evidence="2" type="ORF">ERS852407_05661</name>
</gene>
<dbReference type="GO" id="GO:0003700">
    <property type="term" value="F:DNA-binding transcription factor activity"/>
    <property type="evidence" value="ECO:0007669"/>
    <property type="project" value="TreeGrafter"/>
</dbReference>
<dbReference type="InterPro" id="IPR000944">
    <property type="entry name" value="Tscrpt_reg_Rrf2"/>
</dbReference>
<dbReference type="EMBL" id="QSSQ01000049">
    <property type="protein sequence ID" value="RGL94803.1"/>
    <property type="molecule type" value="Genomic_DNA"/>
</dbReference>
<evidence type="ECO:0000313" key="8">
    <source>
        <dbReference type="Proteomes" id="UP000261257"/>
    </source>
</evidence>
<reference evidence="2 6" key="1">
    <citation type="submission" date="2015-09" db="EMBL/GenBank/DDBJ databases">
        <authorList>
            <consortium name="Pathogen Informatics"/>
        </authorList>
    </citation>
    <scope>NUCLEOTIDE SEQUENCE [LARGE SCALE GENOMIC DNA]</scope>
    <source>
        <strain evidence="2 6">2789STDY5608850</strain>
    </source>
</reference>
<dbReference type="GO" id="GO:0005829">
    <property type="term" value="C:cytosol"/>
    <property type="evidence" value="ECO:0007669"/>
    <property type="project" value="TreeGrafter"/>
</dbReference>
<dbReference type="SUPFAM" id="SSF46785">
    <property type="entry name" value="Winged helix' DNA-binding domain"/>
    <property type="match status" value="1"/>
</dbReference>
<dbReference type="GO" id="GO:0003677">
    <property type="term" value="F:DNA binding"/>
    <property type="evidence" value="ECO:0007669"/>
    <property type="project" value="UniProtKB-KW"/>
</dbReference>
<dbReference type="InterPro" id="IPR036390">
    <property type="entry name" value="WH_DNA-bd_sf"/>
</dbReference>
<protein>
    <submittedName>
        <fullName evidence="2 3">Rrf2 family transcriptional regulator</fullName>
    </submittedName>
</protein>
<evidence type="ECO:0000256" key="1">
    <source>
        <dbReference type="ARBA" id="ARBA00023125"/>
    </source>
</evidence>
<evidence type="ECO:0000313" key="2">
    <source>
        <dbReference type="EMBL" id="CUP34257.1"/>
    </source>
</evidence>
<dbReference type="InterPro" id="IPR030489">
    <property type="entry name" value="TR_Rrf2-type_CS"/>
</dbReference>
<evidence type="ECO:0000313" key="7">
    <source>
        <dbReference type="Proteomes" id="UP000261023"/>
    </source>
</evidence>
<dbReference type="AlphaFoldDB" id="A0A174MHK9"/>
<keyword evidence="1" id="KW-0238">DNA-binding</keyword>
<dbReference type="PROSITE" id="PS01332">
    <property type="entry name" value="HTH_RRF2_1"/>
    <property type="match status" value="1"/>
</dbReference>
<evidence type="ECO:0000313" key="4">
    <source>
        <dbReference type="EMBL" id="RGJ08469.1"/>
    </source>
</evidence>
<dbReference type="PANTHER" id="PTHR33221:SF5">
    <property type="entry name" value="HTH-TYPE TRANSCRIPTIONAL REGULATOR ISCR"/>
    <property type="match status" value="1"/>
</dbReference>
<dbReference type="EMBL" id="QSON01000001">
    <property type="protein sequence ID" value="RGJ08469.1"/>
    <property type="molecule type" value="Genomic_DNA"/>
</dbReference>
<proteinExistence type="predicted"/>
<name>A0A174MHK9_9FIRM</name>
<evidence type="ECO:0000313" key="5">
    <source>
        <dbReference type="EMBL" id="RGL94803.1"/>
    </source>
</evidence>